<reference evidence="3" key="2">
    <citation type="submission" date="2020-05" db="UniProtKB">
        <authorList>
            <consortium name="EnsemblMetazoa"/>
        </authorList>
    </citation>
    <scope>IDENTIFICATION</scope>
</reference>
<feature type="signal peptide" evidence="1">
    <location>
        <begin position="1"/>
        <end position="27"/>
    </location>
</feature>
<sequence>MPGVGRLERCTTVAVLLIILCTRSCNGGERLPDECGIDQGCRRCSAFAGMKSREPPDVAMHGENRFRLLAAQGVAFPRLTPCPSANARLRVEIIFHSTHAHAGGNTFCVPVPSGYGIVSGAQCLKLCLRFGTGKTSSKFYIPPPSLDHYDGCQKVSDVSVSPCMCVSASQNCIIFGLMFHHQNKFVPTRKIFARNVLSSRQP</sequence>
<keyword evidence="1" id="KW-0732">Signal</keyword>
<feature type="chain" id="PRO_5010759912" evidence="1">
    <location>
        <begin position="28"/>
        <end position="202"/>
    </location>
</feature>
<evidence type="ECO:0000256" key="1">
    <source>
        <dbReference type="SAM" id="SignalP"/>
    </source>
</evidence>
<dbReference type="Proteomes" id="UP000030765">
    <property type="component" value="Unassembled WGS sequence"/>
</dbReference>
<accession>A0A084VXF4</accession>
<name>A0A084VXF4_ANOSI</name>
<protein>
    <submittedName>
        <fullName evidence="2 3">Methylcrotonoyl-CoA carboxylase</fullName>
    </submittedName>
</protein>
<evidence type="ECO:0000313" key="2">
    <source>
        <dbReference type="EMBL" id="KFB42648.1"/>
    </source>
</evidence>
<keyword evidence="4" id="KW-1185">Reference proteome</keyword>
<proteinExistence type="predicted"/>
<evidence type="ECO:0000313" key="4">
    <source>
        <dbReference type="Proteomes" id="UP000030765"/>
    </source>
</evidence>
<dbReference type="EMBL" id="ATLV01018050">
    <property type="status" value="NOT_ANNOTATED_CDS"/>
    <property type="molecule type" value="Genomic_DNA"/>
</dbReference>
<dbReference type="AlphaFoldDB" id="A0A084VXF4"/>
<reference evidence="2 4" key="1">
    <citation type="journal article" date="2014" name="BMC Genomics">
        <title>Genome sequence of Anopheles sinensis provides insight into genetics basis of mosquito competence for malaria parasites.</title>
        <authorList>
            <person name="Zhou D."/>
            <person name="Zhang D."/>
            <person name="Ding G."/>
            <person name="Shi L."/>
            <person name="Hou Q."/>
            <person name="Ye Y."/>
            <person name="Xu Y."/>
            <person name="Zhou H."/>
            <person name="Xiong C."/>
            <person name="Li S."/>
            <person name="Yu J."/>
            <person name="Hong S."/>
            <person name="Yu X."/>
            <person name="Zou P."/>
            <person name="Chen C."/>
            <person name="Chang X."/>
            <person name="Wang W."/>
            <person name="Lv Y."/>
            <person name="Sun Y."/>
            <person name="Ma L."/>
            <person name="Shen B."/>
            <person name="Zhu C."/>
        </authorList>
    </citation>
    <scope>NUCLEOTIDE SEQUENCE [LARGE SCALE GENOMIC DNA]</scope>
</reference>
<gene>
    <name evidence="2" type="ORF">ZHAS_00010406</name>
</gene>
<dbReference type="EMBL" id="KE525212">
    <property type="protein sequence ID" value="KFB42648.1"/>
    <property type="molecule type" value="Genomic_DNA"/>
</dbReference>
<evidence type="ECO:0000313" key="3">
    <source>
        <dbReference type="EnsemblMetazoa" id="ASIC010406-PA"/>
    </source>
</evidence>
<dbReference type="VEuPathDB" id="VectorBase:ASIC010406"/>
<organism evidence="2">
    <name type="scientific">Anopheles sinensis</name>
    <name type="common">Mosquito</name>
    <dbReference type="NCBI Taxonomy" id="74873"/>
    <lineage>
        <taxon>Eukaryota</taxon>
        <taxon>Metazoa</taxon>
        <taxon>Ecdysozoa</taxon>
        <taxon>Arthropoda</taxon>
        <taxon>Hexapoda</taxon>
        <taxon>Insecta</taxon>
        <taxon>Pterygota</taxon>
        <taxon>Neoptera</taxon>
        <taxon>Endopterygota</taxon>
        <taxon>Diptera</taxon>
        <taxon>Nematocera</taxon>
        <taxon>Culicoidea</taxon>
        <taxon>Culicidae</taxon>
        <taxon>Anophelinae</taxon>
        <taxon>Anopheles</taxon>
    </lineage>
</organism>
<dbReference type="EnsemblMetazoa" id="ASIC010406-RA">
    <property type="protein sequence ID" value="ASIC010406-PA"/>
    <property type="gene ID" value="ASIC010406"/>
</dbReference>